<reference evidence="1" key="1">
    <citation type="submission" date="2021-03" db="EMBL/GenBank/DDBJ databases">
        <title>Draft genome sequence of rust myrtle Austropuccinia psidii MF-1, a brazilian biotype.</title>
        <authorList>
            <person name="Quecine M.C."/>
            <person name="Pachon D.M.R."/>
            <person name="Bonatelli M.L."/>
            <person name="Correr F.H."/>
            <person name="Franceschini L.M."/>
            <person name="Leite T.F."/>
            <person name="Margarido G.R.A."/>
            <person name="Almeida C.A."/>
            <person name="Ferrarezi J.A."/>
            <person name="Labate C.A."/>
        </authorList>
    </citation>
    <scope>NUCLEOTIDE SEQUENCE</scope>
    <source>
        <strain evidence="1">MF-1</strain>
    </source>
</reference>
<organism evidence="1 2">
    <name type="scientific">Austropuccinia psidii MF-1</name>
    <dbReference type="NCBI Taxonomy" id="1389203"/>
    <lineage>
        <taxon>Eukaryota</taxon>
        <taxon>Fungi</taxon>
        <taxon>Dikarya</taxon>
        <taxon>Basidiomycota</taxon>
        <taxon>Pucciniomycotina</taxon>
        <taxon>Pucciniomycetes</taxon>
        <taxon>Pucciniales</taxon>
        <taxon>Sphaerophragmiaceae</taxon>
        <taxon>Austropuccinia</taxon>
    </lineage>
</organism>
<gene>
    <name evidence="1" type="ORF">O181_017031</name>
</gene>
<dbReference type="PANTHER" id="PTHR10492:SF57">
    <property type="entry name" value="ATP-DEPENDENT DNA HELICASE"/>
    <property type="match status" value="1"/>
</dbReference>
<name>A0A9Q3C2S2_9BASI</name>
<dbReference type="EMBL" id="AVOT02004765">
    <property type="protein sequence ID" value="MBW0477316.1"/>
    <property type="molecule type" value="Genomic_DNA"/>
</dbReference>
<dbReference type="OrthoDB" id="272985at2759"/>
<keyword evidence="2" id="KW-1185">Reference proteome</keyword>
<evidence type="ECO:0000313" key="2">
    <source>
        <dbReference type="Proteomes" id="UP000765509"/>
    </source>
</evidence>
<comment type="caution">
    <text evidence="1">The sequence shown here is derived from an EMBL/GenBank/DDBJ whole genome shotgun (WGS) entry which is preliminary data.</text>
</comment>
<sequence>MIASSDPKFQIFLLTIGDGSSSNHQTIKIPSNIVVSRNSEGEEFEEKTNHTFPEVTWNYERSDYFSEREILTPRDISVNLSNDKVLNRLTGQTFTYLSFYSAEDAPQNLHQPFNSLTISGLPPHCLQIEKGWPIVLSHKSDK</sequence>
<dbReference type="PANTHER" id="PTHR10492">
    <property type="match status" value="1"/>
</dbReference>
<proteinExistence type="predicted"/>
<dbReference type="AlphaFoldDB" id="A0A9Q3C2S2"/>
<evidence type="ECO:0008006" key="3">
    <source>
        <dbReference type="Google" id="ProtNLM"/>
    </source>
</evidence>
<evidence type="ECO:0000313" key="1">
    <source>
        <dbReference type="EMBL" id="MBW0477316.1"/>
    </source>
</evidence>
<dbReference type="Proteomes" id="UP000765509">
    <property type="component" value="Unassembled WGS sequence"/>
</dbReference>
<accession>A0A9Q3C2S2</accession>
<protein>
    <recommendedName>
        <fullName evidence="3">DNA helicase</fullName>
    </recommendedName>
</protein>